<reference evidence="2" key="1">
    <citation type="journal article" date="2019" name="Int. J. Syst. Evol. Microbiol.">
        <title>The Global Catalogue of Microorganisms (GCM) 10K type strain sequencing project: providing services to taxonomists for standard genome sequencing and annotation.</title>
        <authorList>
            <consortium name="The Broad Institute Genomics Platform"/>
            <consortium name="The Broad Institute Genome Sequencing Center for Infectious Disease"/>
            <person name="Wu L."/>
            <person name="Ma J."/>
        </authorList>
    </citation>
    <scope>NUCLEOTIDE SEQUENCE [LARGE SCALE GENOMIC DNA]</scope>
    <source>
        <strain evidence="2">CCUG 55131</strain>
    </source>
</reference>
<protein>
    <submittedName>
        <fullName evidence="1">Uncharacterized protein</fullName>
    </submittedName>
</protein>
<sequence length="45" mass="5140">MMILIGLWMMWITGFSRSLPQAGKPDHANRQDLLKSLNQSYFSGV</sequence>
<evidence type="ECO:0000313" key="1">
    <source>
        <dbReference type="EMBL" id="MFD2173073.1"/>
    </source>
</evidence>
<keyword evidence="2" id="KW-1185">Reference proteome</keyword>
<proteinExistence type="predicted"/>
<dbReference type="Proteomes" id="UP001597413">
    <property type="component" value="Unassembled WGS sequence"/>
</dbReference>
<gene>
    <name evidence="1" type="ORF">ACFSM0_03095</name>
</gene>
<dbReference type="RefSeq" id="WP_377386977.1">
    <property type="nucleotide sequence ID" value="NZ_JBHUIX010000003.1"/>
</dbReference>
<name>A0ABW5A4K2_9RHOB</name>
<organism evidence="1 2">
    <name type="scientific">Rhodobacter lacus</name>
    <dbReference type="NCBI Taxonomy" id="1641972"/>
    <lineage>
        <taxon>Bacteria</taxon>
        <taxon>Pseudomonadati</taxon>
        <taxon>Pseudomonadota</taxon>
        <taxon>Alphaproteobacteria</taxon>
        <taxon>Rhodobacterales</taxon>
        <taxon>Rhodobacter group</taxon>
        <taxon>Rhodobacter</taxon>
    </lineage>
</organism>
<evidence type="ECO:0000313" key="2">
    <source>
        <dbReference type="Proteomes" id="UP001597413"/>
    </source>
</evidence>
<comment type="caution">
    <text evidence="1">The sequence shown here is derived from an EMBL/GenBank/DDBJ whole genome shotgun (WGS) entry which is preliminary data.</text>
</comment>
<dbReference type="EMBL" id="JBHUIX010000003">
    <property type="protein sequence ID" value="MFD2173073.1"/>
    <property type="molecule type" value="Genomic_DNA"/>
</dbReference>
<accession>A0ABW5A4K2</accession>